<organism evidence="2">
    <name type="scientific">Solanum lycopersicum</name>
    <name type="common">Tomato</name>
    <name type="synonym">Lycopersicon esculentum</name>
    <dbReference type="NCBI Taxonomy" id="4081"/>
    <lineage>
        <taxon>Eukaryota</taxon>
        <taxon>Viridiplantae</taxon>
        <taxon>Streptophyta</taxon>
        <taxon>Embryophyta</taxon>
        <taxon>Tracheophyta</taxon>
        <taxon>Spermatophyta</taxon>
        <taxon>Magnoliopsida</taxon>
        <taxon>eudicotyledons</taxon>
        <taxon>Gunneridae</taxon>
        <taxon>Pentapetalae</taxon>
        <taxon>asterids</taxon>
        <taxon>lamiids</taxon>
        <taxon>Solanales</taxon>
        <taxon>Solanaceae</taxon>
        <taxon>Solanoideae</taxon>
        <taxon>Solaneae</taxon>
        <taxon>Solanum</taxon>
        <taxon>Solanum subgen. Lycopersicon</taxon>
    </lineage>
</organism>
<evidence type="ECO:0000256" key="1">
    <source>
        <dbReference type="SAM" id="MobiDB-lite"/>
    </source>
</evidence>
<protein>
    <submittedName>
        <fullName evidence="2">Uncharacterized protein</fullName>
    </submittedName>
</protein>
<dbReference type="Gramene" id="Solyc04g051097.1.1">
    <property type="protein sequence ID" value="Solyc04g051097.1.1"/>
    <property type="gene ID" value="Solyc04g051097.1"/>
</dbReference>
<sequence length="152" mass="17231">MLGSKSPLFRCRTLIKARMAKSPRTVREEFSNLLELNKLFNPFERLVPQFIDGTFKYPETLQLGPIRSKFDPVASPWQSLEVDLTVPKASSKLPIGYQRYLGPSDRSPNPTLSQDSQHHGRVLTIDCPVNGTGNSRKYSEKDHSHFLDRDSG</sequence>
<evidence type="ECO:0000313" key="2">
    <source>
        <dbReference type="EnsemblPlants" id="Solyc04g051097.1.1"/>
    </source>
</evidence>
<accession>A0A3Q7G4N3</accession>
<dbReference type="EnsemblPlants" id="Solyc04g051097.1.1">
    <property type="protein sequence ID" value="Solyc04g051097.1.1"/>
    <property type="gene ID" value="Solyc04g051097.1"/>
</dbReference>
<evidence type="ECO:0000313" key="3">
    <source>
        <dbReference type="Proteomes" id="UP000004994"/>
    </source>
</evidence>
<dbReference type="Proteomes" id="UP000004994">
    <property type="component" value="Chromosome 4"/>
</dbReference>
<feature type="compositionally biased region" description="Basic and acidic residues" evidence="1">
    <location>
        <begin position="137"/>
        <end position="152"/>
    </location>
</feature>
<dbReference type="AlphaFoldDB" id="A0A3Q7G4N3"/>
<feature type="region of interest" description="Disordered" evidence="1">
    <location>
        <begin position="98"/>
        <end position="152"/>
    </location>
</feature>
<keyword evidence="3" id="KW-1185">Reference proteome</keyword>
<reference evidence="2" key="2">
    <citation type="submission" date="2019-01" db="UniProtKB">
        <authorList>
            <consortium name="EnsemblPlants"/>
        </authorList>
    </citation>
    <scope>IDENTIFICATION</scope>
    <source>
        <strain evidence="2">cv. Heinz 1706</strain>
    </source>
</reference>
<dbReference type="InParanoid" id="A0A3Q7G4N3"/>
<proteinExistence type="predicted"/>
<reference evidence="2" key="1">
    <citation type="journal article" date="2012" name="Nature">
        <title>The tomato genome sequence provides insights into fleshy fruit evolution.</title>
        <authorList>
            <consortium name="Tomato Genome Consortium"/>
        </authorList>
    </citation>
    <scope>NUCLEOTIDE SEQUENCE [LARGE SCALE GENOMIC DNA]</scope>
    <source>
        <strain evidence="2">cv. Heinz 1706</strain>
    </source>
</reference>
<feature type="compositionally biased region" description="Polar residues" evidence="1">
    <location>
        <begin position="106"/>
        <end position="115"/>
    </location>
</feature>
<name>A0A3Q7G4N3_SOLLC</name>